<evidence type="ECO:0000313" key="13">
    <source>
        <dbReference type="Proteomes" id="UP000815698"/>
    </source>
</evidence>
<sequence>MRRINGHRQRYAWGSPTVLPQFLRTAADGEPWAELWFGAHPLAPATVAPSNLALNEAISADPEEMLGDSVARAFDGALPYLMKLIAPAEPLSLQVHPTREHARECFAAENAAGLPLDSPERNYRDANHKPEMVLALEPFEALCGFRTPRKAASILEGLEAPLAKRMLALLVSQPSAHGMRAAFRMLVAPAMRPEPSEITVLANECAARLESHRSPSPRIDRAVALLNEKYPGDPGVAATLLLNPVSLKPGEAMFVPAGALHSYLSGFAVEIMASSDNVLRAGITPKKVDADELLQCVSVTAAPPIRIAPERLSDATSAYFAPIDDFELSTFTSETGGANADAAARTLVGTGPRIVLCIEGPLTLETSAGVDTLERGEAVFIAAAEGPLTVRGHGRLVQASVP</sequence>
<evidence type="ECO:0000259" key="11">
    <source>
        <dbReference type="Pfam" id="PF21621"/>
    </source>
</evidence>
<protein>
    <recommendedName>
        <fullName evidence="4">mannose-6-phosphate isomerase</fullName>
        <ecNumber evidence="4">5.3.1.8</ecNumber>
    </recommendedName>
    <alternativeName>
        <fullName evidence="8">Phosphohexomutase</fullName>
    </alternativeName>
    <alternativeName>
        <fullName evidence="9">Phosphomannose isomerase</fullName>
    </alternativeName>
</protein>
<evidence type="ECO:0000256" key="2">
    <source>
        <dbReference type="ARBA" id="ARBA00001947"/>
    </source>
</evidence>
<reference evidence="12 13" key="1">
    <citation type="journal article" date="2016" name="Int. J. Syst. Evol. Microbiol.">
        <title>Dermabacter jinjuensis sp. nov., a novel species of the genus Dermabacter isolated from a clinical specimen.</title>
        <authorList>
            <person name="Park Y.K."/>
            <person name="Lee K.M."/>
            <person name="Lee W.K."/>
            <person name="Cho M.J."/>
            <person name="Lee H.S."/>
            <person name="Cho Y.G."/>
            <person name="Lee Y.C."/>
            <person name="Lee W.K."/>
            <person name="Seong W.K."/>
            <person name="Hwang K.J."/>
        </authorList>
    </citation>
    <scope>NUCLEOTIDE SEQUENCE [LARGE SCALE GENOMIC DNA]</scope>
    <source>
        <strain evidence="12 13">32T</strain>
    </source>
</reference>
<dbReference type="Pfam" id="PF20511">
    <property type="entry name" value="PMI_typeI_cat"/>
    <property type="match status" value="1"/>
</dbReference>
<dbReference type="InterPro" id="IPR014710">
    <property type="entry name" value="RmlC-like_jellyroll"/>
</dbReference>
<evidence type="ECO:0000259" key="10">
    <source>
        <dbReference type="Pfam" id="PF20511"/>
    </source>
</evidence>
<evidence type="ECO:0000256" key="4">
    <source>
        <dbReference type="ARBA" id="ARBA00011956"/>
    </source>
</evidence>
<dbReference type="InterPro" id="IPR001250">
    <property type="entry name" value="Man6P_Isoase-1"/>
</dbReference>
<dbReference type="InterPro" id="IPR016305">
    <property type="entry name" value="Mannose-6-P_Isomerase"/>
</dbReference>
<dbReference type="CDD" id="cd07011">
    <property type="entry name" value="cupin_PMI_type_I_N"/>
    <property type="match status" value="1"/>
</dbReference>
<comment type="cofactor">
    <cofactor evidence="2">
        <name>Zn(2+)</name>
        <dbReference type="ChEBI" id="CHEBI:29105"/>
    </cofactor>
</comment>
<evidence type="ECO:0000256" key="6">
    <source>
        <dbReference type="ARBA" id="ARBA00022833"/>
    </source>
</evidence>
<comment type="similarity">
    <text evidence="3">Belongs to the mannose-6-phosphate isomerase type 1 family.</text>
</comment>
<evidence type="ECO:0000256" key="1">
    <source>
        <dbReference type="ARBA" id="ARBA00000757"/>
    </source>
</evidence>
<dbReference type="Gene3D" id="2.60.120.10">
    <property type="entry name" value="Jelly Rolls"/>
    <property type="match status" value="2"/>
</dbReference>
<evidence type="ECO:0000256" key="9">
    <source>
        <dbReference type="ARBA" id="ARBA00030762"/>
    </source>
</evidence>
<evidence type="ECO:0000256" key="7">
    <source>
        <dbReference type="ARBA" id="ARBA00023235"/>
    </source>
</evidence>
<dbReference type="EMBL" id="CP023482">
    <property type="protein sequence ID" value="ATH97434.1"/>
    <property type="molecule type" value="Genomic_DNA"/>
</dbReference>
<evidence type="ECO:0000256" key="8">
    <source>
        <dbReference type="ARBA" id="ARBA00029741"/>
    </source>
</evidence>
<gene>
    <name evidence="12" type="primary">manA</name>
    <name evidence="12" type="ORF">COP05_10440</name>
</gene>
<dbReference type="GO" id="GO:0016853">
    <property type="term" value="F:isomerase activity"/>
    <property type="evidence" value="ECO:0007669"/>
    <property type="project" value="UniProtKB-KW"/>
</dbReference>
<keyword evidence="6" id="KW-0862">Zinc</keyword>
<keyword evidence="13" id="KW-1185">Reference proteome</keyword>
<dbReference type="PROSITE" id="PS00965">
    <property type="entry name" value="PMI_I_1"/>
    <property type="match status" value="1"/>
</dbReference>
<dbReference type="InterPro" id="IPR018050">
    <property type="entry name" value="Pmannose_isomerase-type1_CS"/>
</dbReference>
<dbReference type="Proteomes" id="UP000815698">
    <property type="component" value="Chromosome"/>
</dbReference>
<dbReference type="PANTHER" id="PTHR10309">
    <property type="entry name" value="MANNOSE-6-PHOSPHATE ISOMERASE"/>
    <property type="match status" value="1"/>
</dbReference>
<dbReference type="SUPFAM" id="SSF51182">
    <property type="entry name" value="RmlC-like cupins"/>
    <property type="match status" value="1"/>
</dbReference>
<evidence type="ECO:0000256" key="3">
    <source>
        <dbReference type="ARBA" id="ARBA00010772"/>
    </source>
</evidence>
<dbReference type="Gene3D" id="1.10.441.10">
    <property type="entry name" value="Phosphomannose Isomerase, domain 2"/>
    <property type="match status" value="1"/>
</dbReference>
<dbReference type="PANTHER" id="PTHR10309:SF0">
    <property type="entry name" value="MANNOSE-6-PHOSPHATE ISOMERASE"/>
    <property type="match status" value="1"/>
</dbReference>
<dbReference type="PIRSF" id="PIRSF001480">
    <property type="entry name" value="Mannose-6-phosphate_isomerase"/>
    <property type="match status" value="1"/>
</dbReference>
<dbReference type="NCBIfam" id="TIGR00218">
    <property type="entry name" value="manA"/>
    <property type="match status" value="1"/>
</dbReference>
<proteinExistence type="inferred from homology"/>
<keyword evidence="5" id="KW-0479">Metal-binding</keyword>
<accession>A0ABN5DU71</accession>
<dbReference type="Pfam" id="PF21621">
    <property type="entry name" value="MPI_cupin_dom"/>
    <property type="match status" value="1"/>
</dbReference>
<dbReference type="PRINTS" id="PR00714">
    <property type="entry name" value="MAN6PISMRASE"/>
</dbReference>
<feature type="domain" description="Mannose-6-phosphate isomerase cupin" evidence="11">
    <location>
        <begin position="354"/>
        <end position="398"/>
    </location>
</feature>
<evidence type="ECO:0000313" key="12">
    <source>
        <dbReference type="EMBL" id="ATH97434.1"/>
    </source>
</evidence>
<evidence type="ECO:0000256" key="5">
    <source>
        <dbReference type="ARBA" id="ARBA00022723"/>
    </source>
</evidence>
<dbReference type="InterPro" id="IPR046457">
    <property type="entry name" value="PMI_typeI_cat"/>
</dbReference>
<name>A0ABN5DU71_9MICO</name>
<dbReference type="RefSeq" id="WP_096883459.1">
    <property type="nucleotide sequence ID" value="NZ_CP023482.1"/>
</dbReference>
<dbReference type="EC" id="5.3.1.8" evidence="4"/>
<comment type="catalytic activity">
    <reaction evidence="1">
        <text>D-mannose 6-phosphate = D-fructose 6-phosphate</text>
        <dbReference type="Rhea" id="RHEA:12356"/>
        <dbReference type="ChEBI" id="CHEBI:58735"/>
        <dbReference type="ChEBI" id="CHEBI:61527"/>
        <dbReference type="EC" id="5.3.1.8"/>
    </reaction>
</comment>
<dbReference type="InterPro" id="IPR011051">
    <property type="entry name" value="RmlC_Cupin_sf"/>
</dbReference>
<organism evidence="12 13">
    <name type="scientific">Dermabacter jinjuensis</name>
    <dbReference type="NCBI Taxonomy" id="1667168"/>
    <lineage>
        <taxon>Bacteria</taxon>
        <taxon>Bacillati</taxon>
        <taxon>Actinomycetota</taxon>
        <taxon>Actinomycetes</taxon>
        <taxon>Micrococcales</taxon>
        <taxon>Dermabacteraceae</taxon>
        <taxon>Dermabacter</taxon>
    </lineage>
</organism>
<feature type="domain" description="Phosphomannose isomerase type I catalytic" evidence="10">
    <location>
        <begin position="3"/>
        <end position="146"/>
    </location>
</feature>
<keyword evidence="7 12" id="KW-0413">Isomerase</keyword>
<dbReference type="InterPro" id="IPR049071">
    <property type="entry name" value="MPI_cupin_dom"/>
</dbReference>